<dbReference type="EMBL" id="CP021121">
    <property type="protein sequence ID" value="ARQ71799.1"/>
    <property type="molecule type" value="Genomic_DNA"/>
</dbReference>
<organism evidence="1 2">
    <name type="scientific">Streptomyces marincola</name>
    <dbReference type="NCBI Taxonomy" id="2878388"/>
    <lineage>
        <taxon>Bacteria</taxon>
        <taxon>Bacillati</taxon>
        <taxon>Actinomycetota</taxon>
        <taxon>Actinomycetes</taxon>
        <taxon>Kitasatosporales</taxon>
        <taxon>Streptomycetaceae</taxon>
        <taxon>Streptomyces</taxon>
    </lineage>
</organism>
<gene>
    <name evidence="1" type="ORF">CAG99_25850</name>
</gene>
<dbReference type="AlphaFoldDB" id="A0A1W7D4E9"/>
<evidence type="ECO:0000313" key="2">
    <source>
        <dbReference type="Proteomes" id="UP000194218"/>
    </source>
</evidence>
<proteinExistence type="predicted"/>
<name>A0A1W7D4E9_9ACTN</name>
<accession>A0A1W7D4E9</accession>
<dbReference type="Proteomes" id="UP000194218">
    <property type="component" value="Chromosome"/>
</dbReference>
<keyword evidence="2" id="KW-1185">Reference proteome</keyword>
<dbReference type="KEGG" id="smao:CAG99_25850"/>
<protein>
    <submittedName>
        <fullName evidence="1">Uncharacterized protein</fullName>
    </submittedName>
</protein>
<evidence type="ECO:0000313" key="1">
    <source>
        <dbReference type="EMBL" id="ARQ71799.1"/>
    </source>
</evidence>
<sequence length="61" mass="6786">MSTRARPAARSGGAPARRAAAALAPRRVVPGRLWNGHQVRTLVRGHRTTRHIRTARQEDRP</sequence>
<reference evidence="1 2" key="1">
    <citation type="submission" date="2017-05" db="EMBL/GenBank/DDBJ databases">
        <title>Complete genome sequence of Streptomyces sp. SCSIO 03032 revealed the diverse biosynthetic pathways for its bioactive secondary metabolites.</title>
        <authorList>
            <person name="Ma L."/>
            <person name="Zhu Y."/>
            <person name="Zhang W."/>
            <person name="Zhang G."/>
            <person name="Tian X."/>
            <person name="Zhang S."/>
            <person name="Zhang C."/>
        </authorList>
    </citation>
    <scope>NUCLEOTIDE SEQUENCE [LARGE SCALE GENOMIC DNA]</scope>
    <source>
        <strain evidence="1 2">SCSIO 03032</strain>
    </source>
</reference>